<dbReference type="PROSITE" id="PS50801">
    <property type="entry name" value="STAS"/>
    <property type="match status" value="1"/>
</dbReference>
<protein>
    <submittedName>
        <fullName evidence="2">STAS domain-containing protein</fullName>
    </submittedName>
</protein>
<dbReference type="Gene3D" id="3.30.750.24">
    <property type="entry name" value="STAS domain"/>
    <property type="match status" value="1"/>
</dbReference>
<dbReference type="InterPro" id="IPR036513">
    <property type="entry name" value="STAS_dom_sf"/>
</dbReference>
<dbReference type="Proteomes" id="UP001183202">
    <property type="component" value="Unassembled WGS sequence"/>
</dbReference>
<gene>
    <name evidence="2" type="ORF">RM445_22980</name>
</gene>
<keyword evidence="3" id="KW-1185">Reference proteome</keyword>
<dbReference type="InterPro" id="IPR002645">
    <property type="entry name" value="STAS_dom"/>
</dbReference>
<dbReference type="EMBL" id="JAVREJ010000018">
    <property type="protein sequence ID" value="MDT0352395.1"/>
    <property type="molecule type" value="Genomic_DNA"/>
</dbReference>
<sequence>MTSLVVDIIPTPGAMLVTAFGEADLATVTHFRECLSTVPDRDTVVETSGVTLLSAVGLRVVLDLQDRLAAIGARLVLAAPSHQVRRVLAVTELETRLPTEPTVADALDSLAAGTTNAVPGG</sequence>
<name>A0ABU2NEK5_9PSEU</name>
<organism evidence="2 3">
    <name type="scientific">Pseudonocardia charpentierae</name>
    <dbReference type="NCBI Taxonomy" id="3075545"/>
    <lineage>
        <taxon>Bacteria</taxon>
        <taxon>Bacillati</taxon>
        <taxon>Actinomycetota</taxon>
        <taxon>Actinomycetes</taxon>
        <taxon>Pseudonocardiales</taxon>
        <taxon>Pseudonocardiaceae</taxon>
        <taxon>Pseudonocardia</taxon>
    </lineage>
</organism>
<proteinExistence type="predicted"/>
<feature type="domain" description="STAS" evidence="1">
    <location>
        <begin position="4"/>
        <end position="110"/>
    </location>
</feature>
<dbReference type="SUPFAM" id="SSF52091">
    <property type="entry name" value="SpoIIaa-like"/>
    <property type="match status" value="1"/>
</dbReference>
<evidence type="ECO:0000313" key="2">
    <source>
        <dbReference type="EMBL" id="MDT0352395.1"/>
    </source>
</evidence>
<dbReference type="Pfam" id="PF01740">
    <property type="entry name" value="STAS"/>
    <property type="match status" value="1"/>
</dbReference>
<evidence type="ECO:0000313" key="3">
    <source>
        <dbReference type="Proteomes" id="UP001183202"/>
    </source>
</evidence>
<dbReference type="CDD" id="cd07043">
    <property type="entry name" value="STAS_anti-anti-sigma_factors"/>
    <property type="match status" value="1"/>
</dbReference>
<dbReference type="PANTHER" id="PTHR33495:SF2">
    <property type="entry name" value="ANTI-SIGMA FACTOR ANTAGONIST TM_1081-RELATED"/>
    <property type="match status" value="1"/>
</dbReference>
<dbReference type="PANTHER" id="PTHR33495">
    <property type="entry name" value="ANTI-SIGMA FACTOR ANTAGONIST TM_1081-RELATED-RELATED"/>
    <property type="match status" value="1"/>
</dbReference>
<evidence type="ECO:0000259" key="1">
    <source>
        <dbReference type="PROSITE" id="PS50801"/>
    </source>
</evidence>
<accession>A0ABU2NEK5</accession>
<reference evidence="3" key="1">
    <citation type="submission" date="2023-07" db="EMBL/GenBank/DDBJ databases">
        <title>30 novel species of actinomycetes from the DSMZ collection.</title>
        <authorList>
            <person name="Nouioui I."/>
        </authorList>
    </citation>
    <scope>NUCLEOTIDE SEQUENCE [LARGE SCALE GENOMIC DNA]</scope>
    <source>
        <strain evidence="3">DSM 45834</strain>
    </source>
</reference>
<dbReference type="RefSeq" id="WP_311558901.1">
    <property type="nucleotide sequence ID" value="NZ_JAVREJ010000018.1"/>
</dbReference>
<comment type="caution">
    <text evidence="2">The sequence shown here is derived from an EMBL/GenBank/DDBJ whole genome shotgun (WGS) entry which is preliminary data.</text>
</comment>